<comment type="caution">
    <text evidence="22">The sequence shown here is derived from an EMBL/GenBank/DDBJ whole genome shotgun (WGS) entry which is preliminary data.</text>
</comment>
<feature type="binding site" evidence="19">
    <location>
        <position position="342"/>
    </location>
    <ligand>
        <name>substrate</name>
    </ligand>
</feature>
<feature type="binding site" evidence="20">
    <location>
        <position position="214"/>
    </location>
    <ligand>
        <name>a divalent metal cation</name>
        <dbReference type="ChEBI" id="CHEBI:60240"/>
    </ligand>
</feature>
<keyword evidence="10 17" id="KW-0156">Chromatin regulator</keyword>
<evidence type="ECO:0000256" key="13">
    <source>
        <dbReference type="ARBA" id="ARBA00023242"/>
    </source>
</evidence>
<dbReference type="OrthoDB" id="73273at2759"/>
<gene>
    <name evidence="22" type="ORF">HPB48_020215</name>
</gene>
<feature type="binding site" evidence="20">
    <location>
        <position position="303"/>
    </location>
    <ligand>
        <name>a divalent metal cation</name>
        <dbReference type="ChEBI" id="CHEBI:60240"/>
    </ligand>
</feature>
<evidence type="ECO:0000256" key="14">
    <source>
        <dbReference type="ARBA" id="ARBA00049136"/>
    </source>
</evidence>
<evidence type="ECO:0000256" key="4">
    <source>
        <dbReference type="ARBA" id="ARBA00004496"/>
    </source>
</evidence>
<feature type="binding site" evidence="20">
    <location>
        <position position="216"/>
    </location>
    <ligand>
        <name>a divalent metal cation</name>
        <dbReference type="ChEBI" id="CHEBI:60240"/>
    </ligand>
</feature>
<dbReference type="InterPro" id="IPR000286">
    <property type="entry name" value="HDACs"/>
</dbReference>
<keyword evidence="11 17" id="KW-0805">Transcription regulation</keyword>
<dbReference type="EC" id="3.5.1.98" evidence="17"/>
<organism evidence="22 23">
    <name type="scientific">Haemaphysalis longicornis</name>
    <name type="common">Bush tick</name>
    <dbReference type="NCBI Taxonomy" id="44386"/>
    <lineage>
        <taxon>Eukaryota</taxon>
        <taxon>Metazoa</taxon>
        <taxon>Ecdysozoa</taxon>
        <taxon>Arthropoda</taxon>
        <taxon>Chelicerata</taxon>
        <taxon>Arachnida</taxon>
        <taxon>Acari</taxon>
        <taxon>Parasitiformes</taxon>
        <taxon>Ixodida</taxon>
        <taxon>Ixodoidea</taxon>
        <taxon>Ixodidae</taxon>
        <taxon>Haemaphysalinae</taxon>
        <taxon>Haemaphysalis</taxon>
    </lineage>
</organism>
<dbReference type="SUPFAM" id="SSF52768">
    <property type="entry name" value="Arginase/deacetylase"/>
    <property type="match status" value="1"/>
</dbReference>
<evidence type="ECO:0000256" key="16">
    <source>
        <dbReference type="ARBA" id="ARBA00049416"/>
    </source>
</evidence>
<dbReference type="GO" id="GO:0005737">
    <property type="term" value="C:cytoplasm"/>
    <property type="evidence" value="ECO:0007669"/>
    <property type="project" value="UniProtKB-SubCell"/>
</dbReference>
<comment type="catalytic activity">
    <reaction evidence="16">
        <text>N(6)-acetyl-L-lysyl-[histone] + H2O = L-lysyl-[histone] + acetate</text>
        <dbReference type="Rhea" id="RHEA:58196"/>
        <dbReference type="Rhea" id="RHEA-COMP:9845"/>
        <dbReference type="Rhea" id="RHEA-COMP:11338"/>
        <dbReference type="ChEBI" id="CHEBI:15377"/>
        <dbReference type="ChEBI" id="CHEBI:29969"/>
        <dbReference type="ChEBI" id="CHEBI:30089"/>
        <dbReference type="ChEBI" id="CHEBI:61930"/>
        <dbReference type="EC" id="3.5.1.98"/>
    </reaction>
    <physiologicalReaction direction="left-to-right" evidence="16">
        <dbReference type="Rhea" id="RHEA:58197"/>
    </physiologicalReaction>
</comment>
<dbReference type="GO" id="GO:0031507">
    <property type="term" value="P:heterochromatin formation"/>
    <property type="evidence" value="ECO:0007669"/>
    <property type="project" value="TreeGrafter"/>
</dbReference>
<evidence type="ECO:0000256" key="18">
    <source>
        <dbReference type="PIRSR" id="PIRSR037913-1"/>
    </source>
</evidence>
<feature type="binding site" evidence="19">
    <location>
        <position position="137"/>
    </location>
    <ligand>
        <name>substrate</name>
    </ligand>
</feature>
<dbReference type="VEuPathDB" id="VectorBase:HLOH_052181"/>
<proteinExistence type="inferred from homology"/>
<keyword evidence="23" id="KW-1185">Reference proteome</keyword>
<evidence type="ECO:0000256" key="8">
    <source>
        <dbReference type="ARBA" id="ARBA00022723"/>
    </source>
</evidence>
<evidence type="ECO:0000256" key="3">
    <source>
        <dbReference type="ARBA" id="ARBA00004286"/>
    </source>
</evidence>
<keyword evidence="6" id="KW-0963">Cytoplasm</keyword>
<evidence type="ECO:0000256" key="7">
    <source>
        <dbReference type="ARBA" id="ARBA00022491"/>
    </source>
</evidence>
<dbReference type="GO" id="GO:0141221">
    <property type="term" value="F:histone deacetylase activity, hydrolytic mechanism"/>
    <property type="evidence" value="ECO:0007669"/>
    <property type="project" value="UniProtKB-EC"/>
</dbReference>
<reference evidence="22 23" key="1">
    <citation type="journal article" date="2020" name="Cell">
        <title>Large-Scale Comparative Analyses of Tick Genomes Elucidate Their Genetic Diversity and Vector Capacities.</title>
        <authorList>
            <consortium name="Tick Genome and Microbiome Consortium (TIGMIC)"/>
            <person name="Jia N."/>
            <person name="Wang J."/>
            <person name="Shi W."/>
            <person name="Du L."/>
            <person name="Sun Y."/>
            <person name="Zhan W."/>
            <person name="Jiang J.F."/>
            <person name="Wang Q."/>
            <person name="Zhang B."/>
            <person name="Ji P."/>
            <person name="Bell-Sakyi L."/>
            <person name="Cui X.M."/>
            <person name="Yuan T.T."/>
            <person name="Jiang B.G."/>
            <person name="Yang W.F."/>
            <person name="Lam T.T."/>
            <person name="Chang Q.C."/>
            <person name="Ding S.J."/>
            <person name="Wang X.J."/>
            <person name="Zhu J.G."/>
            <person name="Ruan X.D."/>
            <person name="Zhao L."/>
            <person name="Wei J.T."/>
            <person name="Ye R.Z."/>
            <person name="Que T.C."/>
            <person name="Du C.H."/>
            <person name="Zhou Y.H."/>
            <person name="Cheng J.X."/>
            <person name="Dai P.F."/>
            <person name="Guo W.B."/>
            <person name="Han X.H."/>
            <person name="Huang E.J."/>
            <person name="Li L.F."/>
            <person name="Wei W."/>
            <person name="Gao Y.C."/>
            <person name="Liu J.Z."/>
            <person name="Shao H.Z."/>
            <person name="Wang X."/>
            <person name="Wang C.C."/>
            <person name="Yang T.C."/>
            <person name="Huo Q.B."/>
            <person name="Li W."/>
            <person name="Chen H.Y."/>
            <person name="Chen S.E."/>
            <person name="Zhou L.G."/>
            <person name="Ni X.B."/>
            <person name="Tian J.H."/>
            <person name="Sheng Y."/>
            <person name="Liu T."/>
            <person name="Pan Y.S."/>
            <person name="Xia L.Y."/>
            <person name="Li J."/>
            <person name="Zhao F."/>
            <person name="Cao W.C."/>
        </authorList>
    </citation>
    <scope>NUCLEOTIDE SEQUENCE [LARGE SCALE GENOMIC DNA]</scope>
    <source>
        <strain evidence="22">HaeL-2018</strain>
    </source>
</reference>
<evidence type="ECO:0000256" key="19">
    <source>
        <dbReference type="PIRSR" id="PIRSR037913-2"/>
    </source>
</evidence>
<evidence type="ECO:0000256" key="5">
    <source>
        <dbReference type="ARBA" id="ARBA00022454"/>
    </source>
</evidence>
<evidence type="ECO:0000256" key="10">
    <source>
        <dbReference type="ARBA" id="ARBA00022853"/>
    </source>
</evidence>
<evidence type="ECO:0000256" key="17">
    <source>
        <dbReference type="PIRNR" id="PIRNR037913"/>
    </source>
</evidence>
<comment type="catalytic activity">
    <reaction evidence="14">
        <text>N(6)-acetyl-L-lysyl-[protein] + H2O = L-lysyl-[protein] + acetate</text>
        <dbReference type="Rhea" id="RHEA:58108"/>
        <dbReference type="Rhea" id="RHEA-COMP:9752"/>
        <dbReference type="Rhea" id="RHEA-COMP:10731"/>
        <dbReference type="ChEBI" id="CHEBI:15377"/>
        <dbReference type="ChEBI" id="CHEBI:29969"/>
        <dbReference type="ChEBI" id="CHEBI:30089"/>
        <dbReference type="ChEBI" id="CHEBI:61930"/>
    </reaction>
    <physiologicalReaction direction="left-to-right" evidence="14">
        <dbReference type="Rhea" id="RHEA:58109"/>
    </physiologicalReaction>
</comment>
<dbReference type="PRINTS" id="PR01270">
    <property type="entry name" value="HDASUPER"/>
</dbReference>
<evidence type="ECO:0000256" key="15">
    <source>
        <dbReference type="ARBA" id="ARBA00049193"/>
    </source>
</evidence>
<keyword evidence="7" id="KW-0678">Repressor</keyword>
<comment type="catalytic activity">
    <reaction evidence="15">
        <text>N(6)-(2E)-butenoyl-L-lysyl-[protein] + H2O = (2E)-2-butenoate + L-lysyl-[protein]</text>
        <dbReference type="Rhea" id="RHEA:69172"/>
        <dbReference type="Rhea" id="RHEA-COMP:9752"/>
        <dbReference type="Rhea" id="RHEA-COMP:13707"/>
        <dbReference type="ChEBI" id="CHEBI:15377"/>
        <dbReference type="ChEBI" id="CHEBI:29969"/>
        <dbReference type="ChEBI" id="CHEBI:35899"/>
        <dbReference type="ChEBI" id="CHEBI:137954"/>
    </reaction>
    <physiologicalReaction direction="left-to-right" evidence="15">
        <dbReference type="Rhea" id="RHEA:69173"/>
    </physiologicalReaction>
</comment>
<keyword evidence="13 17" id="KW-0539">Nucleus</keyword>
<evidence type="ECO:0000259" key="21">
    <source>
        <dbReference type="Pfam" id="PF00850"/>
    </source>
</evidence>
<dbReference type="GO" id="GO:0046872">
    <property type="term" value="F:metal ion binding"/>
    <property type="evidence" value="ECO:0007669"/>
    <property type="project" value="UniProtKB-KW"/>
</dbReference>
<feature type="active site" description="Proton acceptor" evidence="18">
    <location>
        <position position="179"/>
    </location>
</feature>
<feature type="domain" description="Histone deacetylase" evidence="21">
    <location>
        <begin position="67"/>
        <end position="358"/>
    </location>
</feature>
<dbReference type="InterPro" id="IPR037138">
    <property type="entry name" value="His_deacetylse_dom_sf"/>
</dbReference>
<evidence type="ECO:0000313" key="22">
    <source>
        <dbReference type="EMBL" id="KAH9360736.1"/>
    </source>
</evidence>
<dbReference type="AlphaFoldDB" id="A0A9J6FDJ2"/>
<dbReference type="PRINTS" id="PR01271">
    <property type="entry name" value="HISDACETLASE"/>
</dbReference>
<dbReference type="PANTHER" id="PTHR10625:SF14">
    <property type="entry name" value="HISTONE DEACETYLASE 8"/>
    <property type="match status" value="1"/>
</dbReference>
<sequence length="415" mass="45114">MYKSTYSIPFNNGCDESQTSEASVLRNASSVLTSPITEVSSNNATCRIGYVHSPAHLLECDKLPRVRRRCLLVHGLLKAYNLVNLMQPIQPCPASREDLCTFHSEDYVDFLETCEAAPDLDSEDIASQAKDYNLVDDCAPPQRLLTLVKHIAGGTLAAARALVKRTCGVAIHWEGGWHHAHRSEAAGFCYVNDVVLGILRLRQKFGRVLYIDLDVHHGDGVQEAFAGTDKVMTVSVHQYEPGFYPGTGAASDVGFGLGRGYSVNLPLRSGANDSTFVRVVSSAISEIRVLYRPDAIVCQCGADGLSGDPLGAWNLTPVAFVQCVRLVKSWGLPLLLLGGGGYSSANAARCWTAVTAALLGQELDEDIPEHHFLMMYGPGYELTLESGCRPDLNDASYVDALLDGVMKQLHHTFRS</sequence>
<dbReference type="Gene3D" id="3.40.800.20">
    <property type="entry name" value="Histone deacetylase domain"/>
    <property type="match status" value="1"/>
</dbReference>
<comment type="cofactor">
    <cofactor evidence="1">
        <name>a divalent metal cation</name>
        <dbReference type="ChEBI" id="CHEBI:60240"/>
    </cofactor>
</comment>
<keyword evidence="9 17" id="KW-0378">Hydrolase</keyword>
<dbReference type="Pfam" id="PF00850">
    <property type="entry name" value="Hist_deacetyl"/>
    <property type="match status" value="1"/>
</dbReference>
<accession>A0A9J6FDJ2</accession>
<dbReference type="Proteomes" id="UP000821853">
    <property type="component" value="Chromosome 1"/>
</dbReference>
<evidence type="ECO:0000313" key="23">
    <source>
        <dbReference type="Proteomes" id="UP000821853"/>
    </source>
</evidence>
<evidence type="ECO:0000256" key="11">
    <source>
        <dbReference type="ARBA" id="ARBA00023015"/>
    </source>
</evidence>
<comment type="subcellular location">
    <subcellularLocation>
        <location evidence="3">Chromosome</location>
    </subcellularLocation>
    <subcellularLocation>
        <location evidence="4">Cytoplasm</location>
    </subcellularLocation>
    <subcellularLocation>
        <location evidence="2 17">Nucleus</location>
    </subcellularLocation>
</comment>
<dbReference type="GO" id="GO:0005634">
    <property type="term" value="C:nucleus"/>
    <property type="evidence" value="ECO:0007669"/>
    <property type="project" value="UniProtKB-SubCell"/>
</dbReference>
<dbReference type="PANTHER" id="PTHR10625">
    <property type="entry name" value="HISTONE DEACETYLASE HDAC1-RELATED"/>
    <property type="match status" value="1"/>
</dbReference>
<evidence type="ECO:0000256" key="20">
    <source>
        <dbReference type="PIRSR" id="PIRSR037913-3"/>
    </source>
</evidence>
<dbReference type="EMBL" id="JABSTR010000001">
    <property type="protein sequence ID" value="KAH9360736.1"/>
    <property type="molecule type" value="Genomic_DNA"/>
</dbReference>
<comment type="similarity">
    <text evidence="17">Belongs to the histone deacetylase family. HD Type 1 subfamily.</text>
</comment>
<dbReference type="InterPro" id="IPR023801">
    <property type="entry name" value="His_deacetylse_dom"/>
</dbReference>
<dbReference type="OMA" id="NIPLMMV"/>
<dbReference type="PIRSF" id="PIRSF037913">
    <property type="entry name" value="His_deacetylse_1"/>
    <property type="match status" value="1"/>
</dbReference>
<keyword evidence="12 17" id="KW-0804">Transcription</keyword>
<evidence type="ECO:0000256" key="9">
    <source>
        <dbReference type="ARBA" id="ARBA00022801"/>
    </source>
</evidence>
<keyword evidence="5" id="KW-0158">Chromosome</keyword>
<dbReference type="GO" id="GO:0005694">
    <property type="term" value="C:chromosome"/>
    <property type="evidence" value="ECO:0007669"/>
    <property type="project" value="UniProtKB-SubCell"/>
</dbReference>
<evidence type="ECO:0000256" key="6">
    <source>
        <dbReference type="ARBA" id="ARBA00022490"/>
    </source>
</evidence>
<protein>
    <recommendedName>
        <fullName evidence="17">Histone deacetylase</fullName>
        <ecNumber evidence="17">3.5.1.98</ecNumber>
    </recommendedName>
</protein>
<dbReference type="InterPro" id="IPR003084">
    <property type="entry name" value="HDAC_I/II"/>
</dbReference>
<evidence type="ECO:0000256" key="12">
    <source>
        <dbReference type="ARBA" id="ARBA00023163"/>
    </source>
</evidence>
<dbReference type="InterPro" id="IPR023696">
    <property type="entry name" value="Ureohydrolase_dom_sf"/>
</dbReference>
<evidence type="ECO:0000256" key="1">
    <source>
        <dbReference type="ARBA" id="ARBA00001968"/>
    </source>
</evidence>
<name>A0A9J6FDJ2_HAELO</name>
<evidence type="ECO:0000256" key="2">
    <source>
        <dbReference type="ARBA" id="ARBA00004123"/>
    </source>
</evidence>
<keyword evidence="8 20" id="KW-0479">Metal-binding</keyword>
<feature type="binding site" evidence="19">
    <location>
        <position position="187"/>
    </location>
    <ligand>
        <name>substrate</name>
    </ligand>
</feature>